<keyword evidence="2" id="KW-0067">ATP-binding</keyword>
<proteinExistence type="predicted"/>
<keyword evidence="3" id="KW-1185">Reference proteome</keyword>
<feature type="compositionally biased region" description="Low complexity" evidence="1">
    <location>
        <begin position="1"/>
        <end position="10"/>
    </location>
</feature>
<evidence type="ECO:0000313" key="3">
    <source>
        <dbReference type="Proteomes" id="UP001356095"/>
    </source>
</evidence>
<dbReference type="Proteomes" id="UP001356095">
    <property type="component" value="Unassembled WGS sequence"/>
</dbReference>
<accession>A0ABU7K537</accession>
<dbReference type="InterPro" id="IPR036890">
    <property type="entry name" value="HATPase_C_sf"/>
</dbReference>
<dbReference type="GO" id="GO:0005524">
    <property type="term" value="F:ATP binding"/>
    <property type="evidence" value="ECO:0007669"/>
    <property type="project" value="UniProtKB-KW"/>
</dbReference>
<dbReference type="CDD" id="cd16936">
    <property type="entry name" value="HATPase_RsbW-like"/>
    <property type="match status" value="1"/>
</dbReference>
<dbReference type="SUPFAM" id="SSF55874">
    <property type="entry name" value="ATPase domain of HSP90 chaperone/DNA topoisomerase II/histidine kinase"/>
    <property type="match status" value="1"/>
</dbReference>
<sequence length="164" mass="17654">MKPTGAAAPKPDADPEPDPVGVPYPHRIGFSEPHRHGIILGHERDYTALSKWLRAVTPRRAAKPVSLVAEALTSNAHQHTLSGDPGGTVRVVLDVKPFLITIAVTDCGPRPDSVVPYPRLGDPRLAPLPGLHLVDQIAVYWEWDWANPGAGSGPLTIRAKVENP</sequence>
<dbReference type="EMBL" id="JAUZMY010000007">
    <property type="protein sequence ID" value="MEE2037365.1"/>
    <property type="molecule type" value="Genomic_DNA"/>
</dbReference>
<feature type="region of interest" description="Disordered" evidence="1">
    <location>
        <begin position="1"/>
        <end position="22"/>
    </location>
</feature>
<gene>
    <name evidence="2" type="ORF">Q8791_09050</name>
</gene>
<evidence type="ECO:0000256" key="1">
    <source>
        <dbReference type="SAM" id="MobiDB-lite"/>
    </source>
</evidence>
<dbReference type="Gene3D" id="3.30.565.10">
    <property type="entry name" value="Histidine kinase-like ATPase, C-terminal domain"/>
    <property type="match status" value="1"/>
</dbReference>
<dbReference type="RefSeq" id="WP_330091164.1">
    <property type="nucleotide sequence ID" value="NZ_JAUZMY010000007.1"/>
</dbReference>
<name>A0ABU7K537_9ACTN</name>
<evidence type="ECO:0000313" key="2">
    <source>
        <dbReference type="EMBL" id="MEE2037365.1"/>
    </source>
</evidence>
<reference evidence="2 3" key="1">
    <citation type="submission" date="2023-08" db="EMBL/GenBank/DDBJ databases">
        <authorList>
            <person name="Girao M."/>
            <person name="Carvalho M.F."/>
        </authorList>
    </citation>
    <scope>NUCLEOTIDE SEQUENCE [LARGE SCALE GENOMIC DNA]</scope>
    <source>
        <strain evidence="2 3">CT-R113</strain>
    </source>
</reference>
<keyword evidence="2" id="KW-0547">Nucleotide-binding</keyword>
<organism evidence="2 3">
    <name type="scientific">Nocardiopsis codii</name>
    <dbReference type="NCBI Taxonomy" id="3065942"/>
    <lineage>
        <taxon>Bacteria</taxon>
        <taxon>Bacillati</taxon>
        <taxon>Actinomycetota</taxon>
        <taxon>Actinomycetes</taxon>
        <taxon>Streptosporangiales</taxon>
        <taxon>Nocardiopsidaceae</taxon>
        <taxon>Nocardiopsis</taxon>
    </lineage>
</organism>
<protein>
    <submittedName>
        <fullName evidence="2">ATP-binding protein</fullName>
    </submittedName>
</protein>
<comment type="caution">
    <text evidence="2">The sequence shown here is derived from an EMBL/GenBank/DDBJ whole genome shotgun (WGS) entry which is preliminary data.</text>
</comment>